<dbReference type="Pfam" id="PF01990">
    <property type="entry name" value="ATP-synt_F"/>
    <property type="match status" value="1"/>
</dbReference>
<dbReference type="SUPFAM" id="SSF159468">
    <property type="entry name" value="AtpF-like"/>
    <property type="match status" value="1"/>
</dbReference>
<comment type="similarity">
    <text evidence="1">Belongs to the V-ATPase F subunit family.</text>
</comment>
<organism evidence="4">
    <name type="scientific">marine sediment metagenome</name>
    <dbReference type="NCBI Taxonomy" id="412755"/>
    <lineage>
        <taxon>unclassified sequences</taxon>
        <taxon>metagenomes</taxon>
        <taxon>ecological metagenomes</taxon>
    </lineage>
</organism>
<evidence type="ECO:0008006" key="5">
    <source>
        <dbReference type="Google" id="ProtNLM"/>
    </source>
</evidence>
<evidence type="ECO:0000256" key="2">
    <source>
        <dbReference type="ARBA" id="ARBA00022448"/>
    </source>
</evidence>
<keyword evidence="2" id="KW-0813">Transport</keyword>
<comment type="caution">
    <text evidence="4">The sequence shown here is derived from an EMBL/GenBank/DDBJ whole genome shotgun (WGS) entry which is preliminary data.</text>
</comment>
<evidence type="ECO:0000256" key="1">
    <source>
        <dbReference type="ARBA" id="ARBA00010148"/>
    </source>
</evidence>
<gene>
    <name evidence="4" type="ORF">LCGC14_1644530</name>
</gene>
<accession>A0A0F9HZF2</accession>
<dbReference type="InterPro" id="IPR008218">
    <property type="entry name" value="ATPase_V1-cplx_f_g_su"/>
</dbReference>
<evidence type="ECO:0000256" key="3">
    <source>
        <dbReference type="ARBA" id="ARBA00023065"/>
    </source>
</evidence>
<dbReference type="Gene3D" id="3.40.50.10580">
    <property type="entry name" value="ATPase, V1 complex, subunit F"/>
    <property type="match status" value="1"/>
</dbReference>
<dbReference type="GO" id="GO:0046961">
    <property type="term" value="F:proton-transporting ATPase activity, rotational mechanism"/>
    <property type="evidence" value="ECO:0007669"/>
    <property type="project" value="InterPro"/>
</dbReference>
<reference evidence="4" key="1">
    <citation type="journal article" date="2015" name="Nature">
        <title>Complex archaea that bridge the gap between prokaryotes and eukaryotes.</title>
        <authorList>
            <person name="Spang A."/>
            <person name="Saw J.H."/>
            <person name="Jorgensen S.L."/>
            <person name="Zaremba-Niedzwiedzka K."/>
            <person name="Martijn J."/>
            <person name="Lind A.E."/>
            <person name="van Eijk R."/>
            <person name="Schleper C."/>
            <person name="Guy L."/>
            <person name="Ettema T.J."/>
        </authorList>
    </citation>
    <scope>NUCLEOTIDE SEQUENCE</scope>
</reference>
<sequence>MLKMIIIADRQTSLPFLGIGIDIVINEEIEGVERTLHKLFGEEKYGIIFVTQSLAAKCLDLIEKLSEKKSSPLITIIPDSRGEASGIAEQRLGNLIRKAVGMELPSSS</sequence>
<protein>
    <recommendedName>
        <fullName evidence="5">V-type ATP synthase subunit F</fullName>
    </recommendedName>
</protein>
<dbReference type="InterPro" id="IPR036906">
    <property type="entry name" value="ATPase_V1_fsu_sf"/>
</dbReference>
<dbReference type="EMBL" id="LAZR01013746">
    <property type="protein sequence ID" value="KKM20532.1"/>
    <property type="molecule type" value="Genomic_DNA"/>
</dbReference>
<dbReference type="AlphaFoldDB" id="A0A0F9HZF2"/>
<evidence type="ECO:0000313" key="4">
    <source>
        <dbReference type="EMBL" id="KKM20532.1"/>
    </source>
</evidence>
<keyword evidence="3" id="KW-0406">Ion transport</keyword>
<name>A0A0F9HZF2_9ZZZZ</name>
<proteinExistence type="inferred from homology"/>